<dbReference type="InterPro" id="IPR038071">
    <property type="entry name" value="UROD/MetE-like_sf"/>
</dbReference>
<dbReference type="GO" id="GO:0004853">
    <property type="term" value="F:uroporphyrinogen decarboxylase activity"/>
    <property type="evidence" value="ECO:0007669"/>
    <property type="project" value="InterPro"/>
</dbReference>
<dbReference type="EMBL" id="BSYO01000001">
    <property type="protein sequence ID" value="GMG99306.1"/>
    <property type="molecule type" value="Genomic_DNA"/>
</dbReference>
<feature type="domain" description="Protein kinase" evidence="2">
    <location>
        <begin position="245"/>
        <end position="515"/>
    </location>
</feature>
<feature type="binding site" evidence="1">
    <location>
        <position position="273"/>
    </location>
    <ligand>
        <name>ATP</name>
        <dbReference type="ChEBI" id="CHEBI:30616"/>
    </ligand>
</feature>
<dbReference type="SUPFAM" id="SSF56112">
    <property type="entry name" value="Protein kinase-like (PK-like)"/>
    <property type="match status" value="1"/>
</dbReference>
<keyword evidence="1" id="KW-0547">Nucleotide-binding</keyword>
<dbReference type="PANTHER" id="PTHR47987:SF5">
    <property type="entry name" value="PROTEIN KINASE DOMAIN-CONTAINING PROTEIN"/>
    <property type="match status" value="1"/>
</dbReference>
<reference evidence="3" key="1">
    <citation type="submission" date="2023-05" db="EMBL/GenBank/DDBJ databases">
        <title>Nepenthes gracilis genome sequencing.</title>
        <authorList>
            <person name="Fukushima K."/>
        </authorList>
    </citation>
    <scope>NUCLEOTIDE SEQUENCE</scope>
    <source>
        <strain evidence="3">SING2019-196</strain>
    </source>
</reference>
<keyword evidence="1" id="KW-0067">ATP-binding</keyword>
<dbReference type="Proteomes" id="UP001279734">
    <property type="component" value="Unassembled WGS sequence"/>
</dbReference>
<sequence>MPFPLTKFFPQNCPNVEAILDSEHLIDGFLVLVPVPLLQGMNNSFPAVLVVDHNGYAVTTNKGEHTLLAPDDFVQPDAILENKKIEAPVLFRGTNEQRWIGILSRFHQSLNNNKKLNVVEAYIAPIVESDEGACEAIEQALIKINEDLAECFEAKMCRLLSLFHFLDESQTREKGEPLRKEDESSDLDHESGAIVPVSNETLSHHTPPLTNSRCLPIELEGLHENYLSTCRVFKYQELQLAILNFSPGNLIGKGGSSRVYRGCLSDRKELAVKILKHSEEMLKEFILEIEIITSLHHKNIMSLFGFCFEGDNLLLVYDFLPKGSLEENLHGCKKDPRAFGWNERYKQLAGTNAVVYYSTSVLHSARIAYDVAASALVGTIDVLGAATTSSLMGASTYMEVLLSIPHFVRENELKALHFINFEKLHFVGKSLSSLRHEVGEQAVVFGFVGAPWTIVAYIERICNVWRNHIKATSLEINGGNLKLQRTCDFGCVCIKVGIRRPHSGKISSRLSLDQP</sequence>
<dbReference type="Gene3D" id="3.30.200.20">
    <property type="entry name" value="Phosphorylase Kinase, domain 1"/>
    <property type="match status" value="1"/>
</dbReference>
<dbReference type="PROSITE" id="PS00107">
    <property type="entry name" value="PROTEIN_KINASE_ATP"/>
    <property type="match status" value="1"/>
</dbReference>
<dbReference type="FunFam" id="3.30.200.20:FF:000268">
    <property type="entry name" value="probable receptor-like serine/threonine-protein kinase At5g57670"/>
    <property type="match status" value="1"/>
</dbReference>
<gene>
    <name evidence="3" type="ORF">Nepgr_001146</name>
</gene>
<evidence type="ECO:0000313" key="4">
    <source>
        <dbReference type="Proteomes" id="UP001279734"/>
    </source>
</evidence>
<name>A0AAD3P4S9_NEPGR</name>
<evidence type="ECO:0000256" key="1">
    <source>
        <dbReference type="PROSITE-ProRule" id="PRU10141"/>
    </source>
</evidence>
<dbReference type="InterPro" id="IPR000257">
    <property type="entry name" value="Uroporphyrinogen_deCOase"/>
</dbReference>
<dbReference type="InterPro" id="IPR046958">
    <property type="entry name" value="RBK1/2/STUNTED"/>
</dbReference>
<dbReference type="GO" id="GO:0006779">
    <property type="term" value="P:porphyrin-containing compound biosynthetic process"/>
    <property type="evidence" value="ECO:0007669"/>
    <property type="project" value="InterPro"/>
</dbReference>
<keyword evidence="4" id="KW-1185">Reference proteome</keyword>
<dbReference type="Pfam" id="PF01208">
    <property type="entry name" value="URO-D"/>
    <property type="match status" value="1"/>
</dbReference>
<dbReference type="AlphaFoldDB" id="A0AAD3P4S9"/>
<dbReference type="InterPro" id="IPR017441">
    <property type="entry name" value="Protein_kinase_ATP_BS"/>
</dbReference>
<dbReference type="GO" id="GO:0005524">
    <property type="term" value="F:ATP binding"/>
    <property type="evidence" value="ECO:0007669"/>
    <property type="project" value="UniProtKB-UniRule"/>
</dbReference>
<dbReference type="PROSITE" id="PS50011">
    <property type="entry name" value="PROTEIN_KINASE_DOM"/>
    <property type="match status" value="1"/>
</dbReference>
<dbReference type="InterPro" id="IPR001245">
    <property type="entry name" value="Ser-Thr/Tyr_kinase_cat_dom"/>
</dbReference>
<comment type="caution">
    <text evidence="3">The sequence shown here is derived from an EMBL/GenBank/DDBJ whole genome shotgun (WGS) entry which is preliminary data.</text>
</comment>
<evidence type="ECO:0000259" key="2">
    <source>
        <dbReference type="PROSITE" id="PS50011"/>
    </source>
</evidence>
<dbReference type="SUPFAM" id="SSF51726">
    <property type="entry name" value="UROD/MetE-like"/>
    <property type="match status" value="1"/>
</dbReference>
<proteinExistence type="predicted"/>
<dbReference type="InterPro" id="IPR011009">
    <property type="entry name" value="Kinase-like_dom_sf"/>
</dbReference>
<organism evidence="3 4">
    <name type="scientific">Nepenthes gracilis</name>
    <name type="common">Slender pitcher plant</name>
    <dbReference type="NCBI Taxonomy" id="150966"/>
    <lineage>
        <taxon>Eukaryota</taxon>
        <taxon>Viridiplantae</taxon>
        <taxon>Streptophyta</taxon>
        <taxon>Embryophyta</taxon>
        <taxon>Tracheophyta</taxon>
        <taxon>Spermatophyta</taxon>
        <taxon>Magnoliopsida</taxon>
        <taxon>eudicotyledons</taxon>
        <taxon>Gunneridae</taxon>
        <taxon>Pentapetalae</taxon>
        <taxon>Caryophyllales</taxon>
        <taxon>Nepenthaceae</taxon>
        <taxon>Nepenthes</taxon>
    </lineage>
</organism>
<dbReference type="PANTHER" id="PTHR47987">
    <property type="entry name" value="OS08G0249100 PROTEIN"/>
    <property type="match status" value="1"/>
</dbReference>
<protein>
    <recommendedName>
        <fullName evidence="2">Protein kinase domain-containing protein</fullName>
    </recommendedName>
</protein>
<dbReference type="Gene3D" id="3.20.20.210">
    <property type="match status" value="1"/>
</dbReference>
<accession>A0AAD3P4S9</accession>
<evidence type="ECO:0000313" key="3">
    <source>
        <dbReference type="EMBL" id="GMG99306.1"/>
    </source>
</evidence>
<dbReference type="InterPro" id="IPR000719">
    <property type="entry name" value="Prot_kinase_dom"/>
</dbReference>
<dbReference type="Pfam" id="PF07714">
    <property type="entry name" value="PK_Tyr_Ser-Thr"/>
    <property type="match status" value="1"/>
</dbReference>
<dbReference type="GO" id="GO:0004672">
    <property type="term" value="F:protein kinase activity"/>
    <property type="evidence" value="ECO:0007669"/>
    <property type="project" value="InterPro"/>
</dbReference>